<dbReference type="EMBL" id="KI965466">
    <property type="protein sequence ID" value="EUD67428.1"/>
    <property type="molecule type" value="Genomic_DNA"/>
</dbReference>
<dbReference type="AlphaFoldDB" id="W7A804"/>
<evidence type="ECO:0000313" key="12">
    <source>
        <dbReference type="Proteomes" id="UP000030640"/>
    </source>
</evidence>
<evidence type="ECO:0000256" key="3">
    <source>
        <dbReference type="ARBA" id="ARBA00022490"/>
    </source>
</evidence>
<evidence type="ECO:0000256" key="9">
    <source>
        <dbReference type="RuleBase" id="RU003814"/>
    </source>
</evidence>
<dbReference type="GO" id="GO:0005829">
    <property type="term" value="C:cytosol"/>
    <property type="evidence" value="ECO:0007669"/>
    <property type="project" value="UniProtKB-SubCell"/>
</dbReference>
<evidence type="ECO:0000256" key="6">
    <source>
        <dbReference type="ARBA" id="ARBA00044147"/>
    </source>
</evidence>
<keyword evidence="3" id="KW-0963">Cytoplasm</keyword>
<protein>
    <recommendedName>
        <fullName evidence="6">Translation initiation factor eIF2B subunit delta</fullName>
    </recommendedName>
    <alternativeName>
        <fullName evidence="7">eIF2B GDP-GTP exchange factor subunit delta</fullName>
    </alternativeName>
</protein>
<dbReference type="InterPro" id="IPR037171">
    <property type="entry name" value="NagB/RpiA_transferase-like"/>
</dbReference>
<evidence type="ECO:0000313" key="11">
    <source>
        <dbReference type="EMBL" id="EUD67428.1"/>
    </source>
</evidence>
<feature type="region of interest" description="Disordered" evidence="10">
    <location>
        <begin position="865"/>
        <end position="910"/>
    </location>
</feature>
<dbReference type="GeneID" id="20037408"/>
<feature type="compositionally biased region" description="Basic and acidic residues" evidence="10">
    <location>
        <begin position="798"/>
        <end position="807"/>
    </location>
</feature>
<keyword evidence="5" id="KW-0648">Protein biosynthesis</keyword>
<keyword evidence="12" id="KW-1185">Reference proteome</keyword>
<gene>
    <name evidence="11" type="ORF">C922_02134</name>
</gene>
<name>W7A804_9APIC</name>
<feature type="compositionally biased region" description="Low complexity" evidence="10">
    <location>
        <begin position="865"/>
        <end position="875"/>
    </location>
</feature>
<dbReference type="PANTHER" id="PTHR10233:SF14">
    <property type="entry name" value="TRANSLATION INITIATION FACTOR EIF-2B SUBUNIT DELTA"/>
    <property type="match status" value="1"/>
</dbReference>
<dbReference type="InterPro" id="IPR042529">
    <property type="entry name" value="IF_2B-like_C"/>
</dbReference>
<evidence type="ECO:0000256" key="7">
    <source>
        <dbReference type="ARBA" id="ARBA00044356"/>
    </source>
</evidence>
<dbReference type="SUPFAM" id="SSF100950">
    <property type="entry name" value="NagB/RpiA/CoA transferase-like"/>
    <property type="match status" value="2"/>
</dbReference>
<reference evidence="11 12" key="1">
    <citation type="submission" date="2013-02" db="EMBL/GenBank/DDBJ databases">
        <title>The Genome Sequence of Plasmodium inui San Antonio 1.</title>
        <authorList>
            <consortium name="The Broad Institute Genome Sequencing Platform"/>
            <consortium name="The Broad Institute Genome Sequencing Center for Infectious Disease"/>
            <person name="Neafsey D."/>
            <person name="Cheeseman I."/>
            <person name="Volkman S."/>
            <person name="Adams J."/>
            <person name="Walker B."/>
            <person name="Young S.K."/>
            <person name="Zeng Q."/>
            <person name="Gargeya S."/>
            <person name="Fitzgerald M."/>
            <person name="Haas B."/>
            <person name="Abouelleil A."/>
            <person name="Alvarado L."/>
            <person name="Arachchi H.M."/>
            <person name="Berlin A.M."/>
            <person name="Chapman S.B."/>
            <person name="Dewar J."/>
            <person name="Goldberg J."/>
            <person name="Griggs A."/>
            <person name="Gujja S."/>
            <person name="Hansen M."/>
            <person name="Howarth C."/>
            <person name="Imamovic A."/>
            <person name="Larimer J."/>
            <person name="McCowan C."/>
            <person name="Murphy C."/>
            <person name="Neiman D."/>
            <person name="Pearson M."/>
            <person name="Priest M."/>
            <person name="Roberts A."/>
            <person name="Saif S."/>
            <person name="Shea T."/>
            <person name="Sisk P."/>
            <person name="Sykes S."/>
            <person name="Wortman J."/>
            <person name="Nusbaum C."/>
            <person name="Birren B."/>
        </authorList>
    </citation>
    <scope>NUCLEOTIDE SEQUENCE [LARGE SCALE GENOMIC DNA]</scope>
    <source>
        <strain evidence="11 12">San Antonio 1</strain>
    </source>
</reference>
<dbReference type="PANTHER" id="PTHR10233">
    <property type="entry name" value="TRANSLATION INITIATION FACTOR EIF-2B"/>
    <property type="match status" value="1"/>
</dbReference>
<keyword evidence="4" id="KW-0396">Initiation factor</keyword>
<comment type="subcellular location">
    <subcellularLocation>
        <location evidence="1">Cytoplasm</location>
        <location evidence="1">Cytosol</location>
    </subcellularLocation>
</comment>
<evidence type="ECO:0000256" key="10">
    <source>
        <dbReference type="SAM" id="MobiDB-lite"/>
    </source>
</evidence>
<sequence length="1051" mass="118539">MEDKPYVTSHKRKKTRANAKVSREKIKKNFLRNEKLIRVSTISKSSTKKTFLHTLFKSFIKPYNEKNTAFYSILCIINNIYKCHYFSKHRCLICKPLHERSTSVLQEASAYYDGCDGEDSASASARASLTACASTPPIDSTTESTTASGTAAVTFPYDIYYNLRKINLSEYGKLRSSASGGKSEGRRQACAVEGNNHAPEKESFEPEPNRGVLLLDTAKRKIAEGGNENESEDKNGAARRVTIGVVNAPAGEKNARECLHPENKASQKVDAAKPNASNNKPRSVAAVVRKNVSFTDKEVSPFSGPFQNFISAKLNLTNVQQYYFLSHDKEHFEDLYNFDVFKKINIFDKILLDLNQNEIHPNVLRTGIFFNKYFNTSHNDRNVDLLTALKSFIKDYSLPPYEPINRHMKIVIDKEINYIIMCKKHSISMGEVIRWFKNMITEHIGKNVLEQTKVIITNNINNYIRTKIVMPSIHISNYVAEHIIADNDILLIYTFDYDIYLSIVKAKRSGKRFEIVLVDSEPYKNSYDIKLYTKLGIPVTYTLIGALFYKIKNCTKVLLGIDAIIHNSVYAYVGTSIICMMAHLSNVHVYITCETYKISNKIIIDSFSINNINNNLDIYNYIYMHHHPRHRHHSHYDHYRHQKRLQEQQLAASHKSAPKRNKCIDHGVMFNRKLNTFINSYGDISSSSVLFNNIEIGSGGAVPCKPLIKYFAVDAGKKREGASSLPSKRSNHSQEKVYLLEVAPPCSIRDNPKGILLKGDLKINCQPSESKDHQRSSHPEVLKGNIDPPPSSCNTFLKDADTTRSGRDASILFPTHDEPERQTSIQTKQEYPHREEETGANRKREVGIRGPGKEVKIVTTASVVTTRSTSKVGSTKGILKLPGKTSNENKNEKSNSPLNSKQNCGNVPSHSKNVVKKNRVFFNLKNDKSSYSSSFNNHIGFPSNNLSAHIEACESEEEKISCNSICDSICTSIGNMNIKNVCTDTHNETNLFTSVQSHISKINSTTDKSFYVANICNDVTPLKHITYIVTEVGLYTSANRNALKVFVQNNF</sequence>
<comment type="similarity">
    <text evidence="2 9">Belongs to the eIF-2B alpha/beta/delta subunits family.</text>
</comment>
<dbReference type="Gene3D" id="3.40.50.10470">
    <property type="entry name" value="Translation initiation factor eif-2b, domain 2"/>
    <property type="match status" value="1"/>
</dbReference>
<organism evidence="11 12">
    <name type="scientific">Plasmodium inui San Antonio 1</name>
    <dbReference type="NCBI Taxonomy" id="1237626"/>
    <lineage>
        <taxon>Eukaryota</taxon>
        <taxon>Sar</taxon>
        <taxon>Alveolata</taxon>
        <taxon>Apicomplexa</taxon>
        <taxon>Aconoidasida</taxon>
        <taxon>Haemosporida</taxon>
        <taxon>Plasmodiidae</taxon>
        <taxon>Plasmodium</taxon>
        <taxon>Plasmodium (Plasmodium)</taxon>
    </lineage>
</organism>
<evidence type="ECO:0000256" key="1">
    <source>
        <dbReference type="ARBA" id="ARBA00004514"/>
    </source>
</evidence>
<accession>W7A804</accession>
<evidence type="ECO:0000256" key="8">
    <source>
        <dbReference type="ARBA" id="ARBA00046432"/>
    </source>
</evidence>
<evidence type="ECO:0000256" key="4">
    <source>
        <dbReference type="ARBA" id="ARBA00022540"/>
    </source>
</evidence>
<dbReference type="GO" id="GO:0003743">
    <property type="term" value="F:translation initiation factor activity"/>
    <property type="evidence" value="ECO:0007669"/>
    <property type="project" value="UniProtKB-KW"/>
</dbReference>
<evidence type="ECO:0000256" key="2">
    <source>
        <dbReference type="ARBA" id="ARBA00007251"/>
    </source>
</evidence>
<dbReference type="OrthoDB" id="10254737at2759"/>
<feature type="compositionally biased region" description="Basic and acidic residues" evidence="10">
    <location>
        <begin position="769"/>
        <end position="781"/>
    </location>
</feature>
<dbReference type="Pfam" id="PF01008">
    <property type="entry name" value="IF-2B"/>
    <property type="match status" value="1"/>
</dbReference>
<feature type="region of interest" description="Disordered" evidence="10">
    <location>
        <begin position="766"/>
        <end position="848"/>
    </location>
</feature>
<dbReference type="VEuPathDB" id="PlasmoDB:C922_02134"/>
<feature type="compositionally biased region" description="Basic and acidic residues" evidence="10">
    <location>
        <begin position="830"/>
        <end position="848"/>
    </location>
</feature>
<dbReference type="Proteomes" id="UP000030640">
    <property type="component" value="Unassembled WGS sequence"/>
</dbReference>
<dbReference type="InterPro" id="IPR000649">
    <property type="entry name" value="IF-2B-related"/>
</dbReference>
<proteinExistence type="inferred from homology"/>
<dbReference type="RefSeq" id="XP_008815955.1">
    <property type="nucleotide sequence ID" value="XM_008817733.1"/>
</dbReference>
<evidence type="ECO:0000256" key="5">
    <source>
        <dbReference type="ARBA" id="ARBA00022917"/>
    </source>
</evidence>
<comment type="subunit">
    <text evidence="8">Component of the translation initiation factor 2B (eIF2B) complex which is a heterodecamer of two sets of five different subunits: alpha, beta, gamma, delta and epsilon. Subunits alpha, beta and delta comprise a regulatory subcomplex and subunits epsilon and gamma comprise a catalytic subcomplex. Within the complex, the hexameric regulatory complex resides at the center, with the two heterodimeric catalytic subcomplexes bound on opposite sides.</text>
</comment>